<feature type="region of interest" description="Disordered" evidence="1">
    <location>
        <begin position="95"/>
        <end position="185"/>
    </location>
</feature>
<gene>
    <name evidence="3" type="ordered locus">Thivi_3243</name>
</gene>
<keyword evidence="4" id="KW-1185">Reference proteome</keyword>
<reference evidence="3 4" key="1">
    <citation type="submission" date="2012-06" db="EMBL/GenBank/DDBJ databases">
        <title>Complete sequence of Thiocystis violascens DSM 198.</title>
        <authorList>
            <consortium name="US DOE Joint Genome Institute"/>
            <person name="Lucas S."/>
            <person name="Han J."/>
            <person name="Lapidus A."/>
            <person name="Cheng J.-F."/>
            <person name="Goodwin L."/>
            <person name="Pitluck S."/>
            <person name="Peters L."/>
            <person name="Ovchinnikova G."/>
            <person name="Teshima H."/>
            <person name="Detter J.C."/>
            <person name="Han C."/>
            <person name="Tapia R."/>
            <person name="Land M."/>
            <person name="Hauser L."/>
            <person name="Kyrpides N."/>
            <person name="Ivanova N."/>
            <person name="Pagani I."/>
            <person name="Vogl K."/>
            <person name="Liu Z."/>
            <person name="Frigaard N.-U."/>
            <person name="Bryant D."/>
            <person name="Woyke T."/>
        </authorList>
    </citation>
    <scope>NUCLEOTIDE SEQUENCE [LARGE SCALE GENOMIC DNA]</scope>
    <source>
        <strain evidence="4">ATCC 17096 / DSM 198 / 6111</strain>
    </source>
</reference>
<evidence type="ECO:0000313" key="4">
    <source>
        <dbReference type="Proteomes" id="UP000006062"/>
    </source>
</evidence>
<organism evidence="3 4">
    <name type="scientific">Thiocystis violascens (strain ATCC 17096 / DSM 198 / 6111)</name>
    <name type="common">Chromatium violascens</name>
    <dbReference type="NCBI Taxonomy" id="765911"/>
    <lineage>
        <taxon>Bacteria</taxon>
        <taxon>Pseudomonadati</taxon>
        <taxon>Pseudomonadota</taxon>
        <taxon>Gammaproteobacteria</taxon>
        <taxon>Chromatiales</taxon>
        <taxon>Chromatiaceae</taxon>
        <taxon>Thiocystis</taxon>
    </lineage>
</organism>
<sequence>MTKQTQPLPTHLGVLLVLTLTAPSAAFAYDNKDAIRDCESRLGRDYGLTDLRDARAVQLPGEKNYKVEGQAKIDGKKYPWSCRVADRRVVDVEYRGRRPSQSSGGRPEILPRRGGEIEVRMPSGCTSRYDRDGDLITRSSGCSQSDRRHADDAADDYFREQGRRGGGSWHDDGDRPPRVIAGKNGESEVVFRNDCVVYYDRRGRRTEALPRCNGNQLMEADQAMRAYRRE</sequence>
<protein>
    <submittedName>
        <fullName evidence="3">Uncharacterized protein</fullName>
    </submittedName>
</protein>
<dbReference type="KEGG" id="tvi:Thivi_3243"/>
<dbReference type="RefSeq" id="WP_014779530.1">
    <property type="nucleotide sequence ID" value="NC_018012.1"/>
</dbReference>
<feature type="chain" id="PRO_5003683156" evidence="2">
    <location>
        <begin position="29"/>
        <end position="230"/>
    </location>
</feature>
<dbReference type="AlphaFoldDB" id="I3YDQ0"/>
<evidence type="ECO:0000313" key="3">
    <source>
        <dbReference type="EMBL" id="AFL75118.1"/>
    </source>
</evidence>
<dbReference type="eggNOG" id="ENOG5033W17">
    <property type="taxonomic scope" value="Bacteria"/>
</dbReference>
<proteinExistence type="predicted"/>
<name>I3YDQ0_THIV6</name>
<feature type="compositionally biased region" description="Basic and acidic residues" evidence="1">
    <location>
        <begin position="145"/>
        <end position="177"/>
    </location>
</feature>
<dbReference type="HOGENOM" id="CLU_1204335_0_0_6"/>
<feature type="compositionally biased region" description="Basic and acidic residues" evidence="1">
    <location>
        <begin position="109"/>
        <end position="119"/>
    </location>
</feature>
<feature type="signal peptide" evidence="2">
    <location>
        <begin position="1"/>
        <end position="28"/>
    </location>
</feature>
<dbReference type="EMBL" id="CP003154">
    <property type="protein sequence ID" value="AFL75118.1"/>
    <property type="molecule type" value="Genomic_DNA"/>
</dbReference>
<evidence type="ECO:0000256" key="2">
    <source>
        <dbReference type="SAM" id="SignalP"/>
    </source>
</evidence>
<accession>I3YDQ0</accession>
<keyword evidence="2" id="KW-0732">Signal</keyword>
<dbReference type="Proteomes" id="UP000006062">
    <property type="component" value="Chromosome"/>
</dbReference>
<evidence type="ECO:0000256" key="1">
    <source>
        <dbReference type="SAM" id="MobiDB-lite"/>
    </source>
</evidence>
<dbReference type="OrthoDB" id="5769222at2"/>